<name>A0ABN8ZTB5_RANTA</name>
<accession>A0ABN8ZTB5</accession>
<proteinExistence type="predicted"/>
<gene>
    <name evidence="2" type="ORF">MRATA1EN1_LOCUS26135</name>
</gene>
<feature type="compositionally biased region" description="Polar residues" evidence="1">
    <location>
        <begin position="31"/>
        <end position="41"/>
    </location>
</feature>
<evidence type="ECO:0000256" key="1">
    <source>
        <dbReference type="SAM" id="MobiDB-lite"/>
    </source>
</evidence>
<protein>
    <submittedName>
        <fullName evidence="2">Uncharacterized protein</fullName>
    </submittedName>
</protein>
<dbReference type="EMBL" id="OX459942">
    <property type="protein sequence ID" value="CAI9177173.1"/>
    <property type="molecule type" value="Genomic_DNA"/>
</dbReference>
<sequence>MASGGEPQPREAASGPEPQSITGLGPGSELKGQSPSVQWNRQNTHLAKYLIQSTPTTATDPPPACLPAVSLTHSKVRPSRHLLFHLLLTIPWLSNFPRRGDRVSPVCPV</sequence>
<feature type="region of interest" description="Disordered" evidence="1">
    <location>
        <begin position="1"/>
        <end position="41"/>
    </location>
</feature>
<reference evidence="2" key="1">
    <citation type="submission" date="2023-04" db="EMBL/GenBank/DDBJ databases">
        <authorList>
            <consortium name="ELIXIR-Norway"/>
        </authorList>
    </citation>
    <scope>NUCLEOTIDE SEQUENCE [LARGE SCALE GENOMIC DNA]</scope>
</reference>
<dbReference type="Proteomes" id="UP001176941">
    <property type="component" value="Chromosome 6"/>
</dbReference>
<evidence type="ECO:0000313" key="3">
    <source>
        <dbReference type="Proteomes" id="UP001176941"/>
    </source>
</evidence>
<evidence type="ECO:0000313" key="2">
    <source>
        <dbReference type="EMBL" id="CAI9177173.1"/>
    </source>
</evidence>
<organism evidence="2 3">
    <name type="scientific">Rangifer tarandus platyrhynchus</name>
    <name type="common">Svalbard reindeer</name>
    <dbReference type="NCBI Taxonomy" id="3082113"/>
    <lineage>
        <taxon>Eukaryota</taxon>
        <taxon>Metazoa</taxon>
        <taxon>Chordata</taxon>
        <taxon>Craniata</taxon>
        <taxon>Vertebrata</taxon>
        <taxon>Euteleostomi</taxon>
        <taxon>Mammalia</taxon>
        <taxon>Eutheria</taxon>
        <taxon>Laurasiatheria</taxon>
        <taxon>Artiodactyla</taxon>
        <taxon>Ruminantia</taxon>
        <taxon>Pecora</taxon>
        <taxon>Cervidae</taxon>
        <taxon>Odocoileinae</taxon>
        <taxon>Rangifer</taxon>
    </lineage>
</organism>
<keyword evidence="3" id="KW-1185">Reference proteome</keyword>